<dbReference type="InterPro" id="IPR003660">
    <property type="entry name" value="HAMP_dom"/>
</dbReference>
<dbReference type="EMBL" id="DPVV01000265">
    <property type="protein sequence ID" value="HCL02374.1"/>
    <property type="molecule type" value="Genomic_DNA"/>
</dbReference>
<protein>
    <recommendedName>
        <fullName evidence="16">Methyl-accepting chemotaxis sensory transducer</fullName>
    </recommendedName>
</protein>
<evidence type="ECO:0000259" key="12">
    <source>
        <dbReference type="PROSITE" id="PS50111"/>
    </source>
</evidence>
<evidence type="ECO:0008006" key="16">
    <source>
        <dbReference type="Google" id="ProtNLM"/>
    </source>
</evidence>
<sequence>MNMKEKENKLANQKWGTNETKFKAEKEKEIKSKIKNTAENENKKVNRKKGFISIGFKMVVIYFIPVIFLIILGVASYLVASKGIVKNYEQATLNSLDMMSKYYSYGLKKQESKTLEYIMNNTVRDYYGNSQNDAVKELELVKKLSSTFGNVISLDEDVNNIYFFGNGHKSIIGSEIYSSETYQSISGEGEIREFLDSGKTVAWIGSHKLLDEVVQKPKDYGMSCIRYILSPSGKKVGIMILDISYDFIKNTLTESNLPEGSMVAFITNDGKEIIASKGENYISLLENNLFQPEKDLEQHGYSYVDYKGKNYLVLYSRLETSGAYTCALVPKEAVIKQVDSVKSVTVIIVICASTIACLCGILFARSISGVIKKMNHVLAATAEGELTNQLDLDRKDEFLHLGMAINKMNENMRGLIRKTVKIGEVVSFSSKEVTKTSQVLFDTSKGIHTSISDIEVGTGDQAREIEQCYLHMNDLADQIVSVHYSMNEMVKVSDDTKLILADNTEMVKELGENARNTADITKGVIEQVQRLGMESKTITNIVNSIDDIASQTNLLSLNASIEAARAGEAGRGFSVVADEIRKLAEQSRASAAEISKIVHYIQNLSDSTMESAHQAENMLEIQEHAMEDTIGAFGLIGNQVEKLVVSILSISERITVITNKKNITLEALETISATSEETAAASIQLVTTADSQLNAVESLKREAEELQKEAISLTQAIRLFKIE</sequence>
<dbReference type="Pfam" id="PF00015">
    <property type="entry name" value="MCPsignal"/>
    <property type="match status" value="1"/>
</dbReference>
<keyword evidence="2" id="KW-1003">Cell membrane</keyword>
<feature type="domain" description="HAMP" evidence="13">
    <location>
        <begin position="365"/>
        <end position="417"/>
    </location>
</feature>
<comment type="subcellular location">
    <subcellularLocation>
        <location evidence="1">Cell membrane</location>
        <topology evidence="1">Multi-pass membrane protein</topology>
    </subcellularLocation>
</comment>
<evidence type="ECO:0000256" key="5">
    <source>
        <dbReference type="ARBA" id="ARBA00022989"/>
    </source>
</evidence>
<dbReference type="Proteomes" id="UP000262969">
    <property type="component" value="Unassembled WGS sequence"/>
</dbReference>
<feature type="coiled-coil region" evidence="10">
    <location>
        <begin position="689"/>
        <end position="723"/>
    </location>
</feature>
<dbReference type="SMART" id="SM00304">
    <property type="entry name" value="HAMP"/>
    <property type="match status" value="1"/>
</dbReference>
<dbReference type="CDD" id="cd06225">
    <property type="entry name" value="HAMP"/>
    <property type="match status" value="1"/>
</dbReference>
<comment type="caution">
    <text evidence="14">The sequence shown here is derived from an EMBL/GenBank/DDBJ whole genome shotgun (WGS) entry which is preliminary data.</text>
</comment>
<dbReference type="AlphaFoldDB" id="A0A3D2X641"/>
<keyword evidence="4 11" id="KW-0812">Transmembrane</keyword>
<evidence type="ECO:0000256" key="6">
    <source>
        <dbReference type="ARBA" id="ARBA00023136"/>
    </source>
</evidence>
<reference evidence="14 15" key="1">
    <citation type="journal article" date="2018" name="Nat. Biotechnol.">
        <title>A standardized bacterial taxonomy based on genome phylogeny substantially revises the tree of life.</title>
        <authorList>
            <person name="Parks D.H."/>
            <person name="Chuvochina M."/>
            <person name="Waite D.W."/>
            <person name="Rinke C."/>
            <person name="Skarshewski A."/>
            <person name="Chaumeil P.A."/>
            <person name="Hugenholtz P."/>
        </authorList>
    </citation>
    <scope>NUCLEOTIDE SEQUENCE [LARGE SCALE GENOMIC DNA]</scope>
    <source>
        <strain evidence="14">UBA11728</strain>
    </source>
</reference>
<dbReference type="CDD" id="cd18774">
    <property type="entry name" value="PDC2_HK_sensor"/>
    <property type="match status" value="1"/>
</dbReference>
<dbReference type="PANTHER" id="PTHR32089">
    <property type="entry name" value="METHYL-ACCEPTING CHEMOTAXIS PROTEIN MCPB"/>
    <property type="match status" value="1"/>
</dbReference>
<evidence type="ECO:0000256" key="2">
    <source>
        <dbReference type="ARBA" id="ARBA00022475"/>
    </source>
</evidence>
<dbReference type="GO" id="GO:0006935">
    <property type="term" value="P:chemotaxis"/>
    <property type="evidence" value="ECO:0007669"/>
    <property type="project" value="UniProtKB-KW"/>
</dbReference>
<comment type="similarity">
    <text evidence="8">Belongs to the methyl-accepting chemotaxis (MCP) protein family.</text>
</comment>
<evidence type="ECO:0000256" key="1">
    <source>
        <dbReference type="ARBA" id="ARBA00004651"/>
    </source>
</evidence>
<dbReference type="InterPro" id="IPR033479">
    <property type="entry name" value="dCache_1"/>
</dbReference>
<dbReference type="Gene3D" id="1.10.8.500">
    <property type="entry name" value="HAMP domain in histidine kinase"/>
    <property type="match status" value="1"/>
</dbReference>
<dbReference type="PANTHER" id="PTHR32089:SF112">
    <property type="entry name" value="LYSOZYME-LIKE PROTEIN-RELATED"/>
    <property type="match status" value="1"/>
</dbReference>
<dbReference type="Pfam" id="PF02743">
    <property type="entry name" value="dCache_1"/>
    <property type="match status" value="1"/>
</dbReference>
<dbReference type="Pfam" id="PF00672">
    <property type="entry name" value="HAMP"/>
    <property type="match status" value="1"/>
</dbReference>
<organism evidence="14 15">
    <name type="scientific">Lachnoclostridium phytofermentans</name>
    <dbReference type="NCBI Taxonomy" id="66219"/>
    <lineage>
        <taxon>Bacteria</taxon>
        <taxon>Bacillati</taxon>
        <taxon>Bacillota</taxon>
        <taxon>Clostridia</taxon>
        <taxon>Lachnospirales</taxon>
        <taxon>Lachnospiraceae</taxon>
    </lineage>
</organism>
<evidence type="ECO:0000256" key="11">
    <source>
        <dbReference type="SAM" id="Phobius"/>
    </source>
</evidence>
<keyword evidence="7 9" id="KW-0807">Transducer</keyword>
<evidence type="ECO:0000256" key="3">
    <source>
        <dbReference type="ARBA" id="ARBA00022500"/>
    </source>
</evidence>
<dbReference type="PROSITE" id="PS50111">
    <property type="entry name" value="CHEMOTAXIS_TRANSDUC_2"/>
    <property type="match status" value="1"/>
</dbReference>
<keyword evidence="3" id="KW-0145">Chemotaxis</keyword>
<feature type="transmembrane region" description="Helical" evidence="11">
    <location>
        <begin position="54"/>
        <end position="80"/>
    </location>
</feature>
<evidence type="ECO:0000256" key="4">
    <source>
        <dbReference type="ARBA" id="ARBA00022692"/>
    </source>
</evidence>
<dbReference type="GO" id="GO:0007165">
    <property type="term" value="P:signal transduction"/>
    <property type="evidence" value="ECO:0007669"/>
    <property type="project" value="UniProtKB-KW"/>
</dbReference>
<dbReference type="Gene3D" id="3.30.450.20">
    <property type="entry name" value="PAS domain"/>
    <property type="match status" value="1"/>
</dbReference>
<evidence type="ECO:0000256" key="9">
    <source>
        <dbReference type="PROSITE-ProRule" id="PRU00284"/>
    </source>
</evidence>
<name>A0A3D2X641_9FIRM</name>
<feature type="domain" description="Methyl-accepting transducer" evidence="12">
    <location>
        <begin position="436"/>
        <end position="686"/>
    </location>
</feature>
<evidence type="ECO:0000256" key="8">
    <source>
        <dbReference type="ARBA" id="ARBA00029447"/>
    </source>
</evidence>
<keyword evidence="6 11" id="KW-0472">Membrane</keyword>
<keyword evidence="10" id="KW-0175">Coiled coil</keyword>
<evidence type="ECO:0000256" key="10">
    <source>
        <dbReference type="SAM" id="Coils"/>
    </source>
</evidence>
<dbReference type="InterPro" id="IPR004089">
    <property type="entry name" value="MCPsignal_dom"/>
</dbReference>
<feature type="transmembrane region" description="Helical" evidence="11">
    <location>
        <begin position="344"/>
        <end position="364"/>
    </location>
</feature>
<proteinExistence type="inferred from homology"/>
<dbReference type="SMART" id="SM00283">
    <property type="entry name" value="MA"/>
    <property type="match status" value="1"/>
</dbReference>
<evidence type="ECO:0000259" key="13">
    <source>
        <dbReference type="PROSITE" id="PS50885"/>
    </source>
</evidence>
<dbReference type="SUPFAM" id="SSF58104">
    <property type="entry name" value="Methyl-accepting chemotaxis protein (MCP) signaling domain"/>
    <property type="match status" value="1"/>
</dbReference>
<evidence type="ECO:0000313" key="15">
    <source>
        <dbReference type="Proteomes" id="UP000262969"/>
    </source>
</evidence>
<evidence type="ECO:0000313" key="14">
    <source>
        <dbReference type="EMBL" id="HCL02374.1"/>
    </source>
</evidence>
<evidence type="ECO:0000256" key="7">
    <source>
        <dbReference type="ARBA" id="ARBA00023224"/>
    </source>
</evidence>
<dbReference type="GO" id="GO:0005886">
    <property type="term" value="C:plasma membrane"/>
    <property type="evidence" value="ECO:0007669"/>
    <property type="project" value="UniProtKB-SubCell"/>
</dbReference>
<gene>
    <name evidence="14" type="ORF">DHW61_08165</name>
</gene>
<dbReference type="PROSITE" id="PS50885">
    <property type="entry name" value="HAMP"/>
    <property type="match status" value="1"/>
</dbReference>
<accession>A0A3D2X641</accession>
<dbReference type="Gene3D" id="1.10.287.950">
    <property type="entry name" value="Methyl-accepting chemotaxis protein"/>
    <property type="match status" value="1"/>
</dbReference>
<keyword evidence="5 11" id="KW-1133">Transmembrane helix</keyword>